<sequence>MERFEFNYPAAKPLAGRAEAGVVGSGDLEALYEPKTVNELNIIVTTSVDGSHTLWQNFFNRLSALRELPAGRLDINDFGATPGVARLRIEQVFEEAENAN</sequence>
<name>A0A0H3F9P9_RAHSY</name>
<dbReference type="Proteomes" id="UP001598201">
    <property type="component" value="Unassembled WGS sequence"/>
</dbReference>
<evidence type="ECO:0000256" key="2">
    <source>
        <dbReference type="ARBA" id="ARBA00022490"/>
    </source>
</evidence>
<accession>A0A0H3F9P9</accession>
<dbReference type="EMBL" id="CP002505">
    <property type="protein sequence ID" value="ADW71861.1"/>
    <property type="molecule type" value="Genomic_DNA"/>
</dbReference>
<evidence type="ECO:0000313" key="8">
    <source>
        <dbReference type="EMBL" id="MFD3224572.1"/>
    </source>
</evidence>
<dbReference type="HOGENOM" id="CLU_173135_1_0_6"/>
<dbReference type="InterPro" id="IPR023439">
    <property type="entry name" value="Mal_deCO2ase/Cit_lyase_ACP"/>
</dbReference>
<keyword evidence="2 4" id="KW-0963">Cytoplasm</keyword>
<keyword evidence="10" id="KW-1185">Reference proteome</keyword>
<evidence type="ECO:0000256" key="3">
    <source>
        <dbReference type="ARBA" id="ARBA00022553"/>
    </source>
</evidence>
<comment type="function">
    <text evidence="4">Subunit of malonate decarboxylase, it is an acyl carrier protein to which acetyl and malonyl thioester residues are bound via a 2'-(5''-phosphoribosyl)-3'-dephospho-CoA prosthetic group and turn over during the catalytic mechanism.</text>
</comment>
<dbReference type="HAMAP" id="MF_00710">
    <property type="entry name" value="Malonate_deCO2ase_dsu"/>
    <property type="match status" value="1"/>
</dbReference>
<dbReference type="InterPro" id="IPR009662">
    <property type="entry name" value="Malonate_deCO2ase_dsu"/>
</dbReference>
<dbReference type="NCBIfam" id="TIGR03130">
    <property type="entry name" value="malonate_delta"/>
    <property type="match status" value="1"/>
</dbReference>
<evidence type="ECO:0000256" key="5">
    <source>
        <dbReference type="NCBIfam" id="TIGR03130"/>
    </source>
</evidence>
<reference evidence="7 9" key="2">
    <citation type="journal article" date="2012" name="J. Bacteriol.">
        <title>Complete Genome Sequence of Rahnella sp. Strain Y9602, a Gammaproteobacterium Isolate from Metal- and Radionuclide-Contaminated Soil.</title>
        <authorList>
            <person name="Martinez R.J."/>
            <person name="Bruce D."/>
            <person name="Detter C."/>
            <person name="Goodwin L.A."/>
            <person name="Han J."/>
            <person name="Han C.S."/>
            <person name="Held B."/>
            <person name="Land M.L."/>
            <person name="Mikhailova N."/>
            <person name="Nolan M."/>
            <person name="Pennacchio L."/>
            <person name="Pitluck S."/>
            <person name="Tapia R."/>
            <person name="Woyke T."/>
            <person name="Sobecky P.A."/>
        </authorList>
    </citation>
    <scope>NUCLEOTIDE SEQUENCE [LARGE SCALE GENOMIC DNA]</scope>
    <source>
        <strain evidence="7 9">Y9602</strain>
    </source>
</reference>
<dbReference type="GO" id="GO:0000036">
    <property type="term" value="F:acyl carrier activity"/>
    <property type="evidence" value="ECO:0007669"/>
    <property type="project" value="UniProtKB-UniRule"/>
</dbReference>
<organism evidence="7 9">
    <name type="scientific">Rahnella sp. (strain Y9602)</name>
    <dbReference type="NCBI Taxonomy" id="2703885"/>
    <lineage>
        <taxon>Bacteria</taxon>
        <taxon>Pseudomonadati</taxon>
        <taxon>Pseudomonadota</taxon>
        <taxon>Gammaproteobacteria</taxon>
        <taxon>Enterobacterales</taxon>
        <taxon>Yersiniaceae</taxon>
        <taxon>Rahnella</taxon>
    </lineage>
</organism>
<comment type="similarity">
    <text evidence="4">Belongs to the MdcC family.</text>
</comment>
<proteinExistence type="inferred from homology"/>
<reference evidence="8 10" key="3">
    <citation type="submission" date="2024-09" db="EMBL/GenBank/DDBJ databases">
        <title>Genomes of Rahnella.</title>
        <authorList>
            <person name="Mnguni F.C."/>
            <person name="Shin G.Y."/>
            <person name="Coutinho T."/>
        </authorList>
    </citation>
    <scope>NUCLEOTIDE SEQUENCE [LARGE SCALE GENOMIC DNA]</scope>
    <source>
        <strain evidence="8 10">20WA0057</strain>
    </source>
</reference>
<dbReference type="KEGG" id="rah:Rahaq_0231"/>
<keyword evidence="3 4" id="KW-0597">Phosphoprotein</keyword>
<evidence type="ECO:0000313" key="10">
    <source>
        <dbReference type="Proteomes" id="UP001598201"/>
    </source>
</evidence>
<dbReference type="GeneID" id="95419048"/>
<gene>
    <name evidence="4" type="primary">mdcC</name>
    <name evidence="7" type="ordered locus">Rahaq_0231</name>
    <name evidence="8" type="ORF">ACFPK4_13600</name>
</gene>
<reference evidence="9" key="1">
    <citation type="submission" date="2011-01" db="EMBL/GenBank/DDBJ databases">
        <title>Complete sequence of chromosome of Rahnella sp. Y9602.</title>
        <authorList>
            <consortium name="US DOE Joint Genome Institute"/>
            <person name="Lucas S."/>
            <person name="Copeland A."/>
            <person name="Lapidus A."/>
            <person name="Cheng J.-F."/>
            <person name="Goodwin L."/>
            <person name="Pitluck S."/>
            <person name="Lu M."/>
            <person name="Detter J.C."/>
            <person name="Han C."/>
            <person name="Tapia R."/>
            <person name="Land M."/>
            <person name="Hauser L."/>
            <person name="Kyrpides N."/>
            <person name="Ivanova N."/>
            <person name="Ovchinnikova G."/>
            <person name="Pagani I."/>
            <person name="Sobecky P.A."/>
            <person name="Martinez R.J."/>
            <person name="Woyke T."/>
        </authorList>
    </citation>
    <scope>NUCLEOTIDE SEQUENCE [LARGE SCALE GENOMIC DNA]</scope>
    <source>
        <strain evidence="9">Y9602</strain>
    </source>
</reference>
<dbReference type="GO" id="GO:0005737">
    <property type="term" value="C:cytoplasm"/>
    <property type="evidence" value="ECO:0007669"/>
    <property type="project" value="UniProtKB-SubCell"/>
</dbReference>
<evidence type="ECO:0000313" key="7">
    <source>
        <dbReference type="EMBL" id="ADW71861.1"/>
    </source>
</evidence>
<dbReference type="EMBL" id="JBHUCJ010000030">
    <property type="protein sequence ID" value="MFD3224572.1"/>
    <property type="molecule type" value="Genomic_DNA"/>
</dbReference>
<dbReference type="NCBIfam" id="NF002293">
    <property type="entry name" value="PRK01220.1"/>
    <property type="match status" value="1"/>
</dbReference>
<dbReference type="OrthoDB" id="120290at2"/>
<evidence type="ECO:0000256" key="1">
    <source>
        <dbReference type="ARBA" id="ARBA00004496"/>
    </source>
</evidence>
<comment type="PTM">
    <text evidence="4 6">Covalently binds the prosthetic group of malonate decarboxylase.</text>
</comment>
<dbReference type="AlphaFoldDB" id="A0A0H3F9P9"/>
<evidence type="ECO:0000256" key="4">
    <source>
        <dbReference type="HAMAP-Rule" id="MF_00710"/>
    </source>
</evidence>
<feature type="modified residue" description="O-(phosphoribosyl dephospho-coenzyme A)serine" evidence="4 6">
    <location>
        <position position="25"/>
    </location>
</feature>
<evidence type="ECO:0000256" key="6">
    <source>
        <dbReference type="PIRSR" id="PIRSR609662-50"/>
    </source>
</evidence>
<dbReference type="RefSeq" id="WP_013573579.1">
    <property type="nucleotide sequence ID" value="NC_015061.1"/>
</dbReference>
<comment type="subcellular location">
    <subcellularLocation>
        <location evidence="1 4">Cytoplasm</location>
    </subcellularLocation>
</comment>
<dbReference type="Pfam" id="PF06857">
    <property type="entry name" value="ACP"/>
    <property type="match status" value="1"/>
</dbReference>
<dbReference type="eggNOG" id="COG3052">
    <property type="taxonomic scope" value="Bacteria"/>
</dbReference>
<dbReference type="Proteomes" id="UP000007257">
    <property type="component" value="Chromosome"/>
</dbReference>
<protein>
    <recommendedName>
        <fullName evidence="4 5">Malonate decarboxylase acyl carrier protein</fullName>
    </recommendedName>
    <alternativeName>
        <fullName evidence="4">Malonate decarboxylase subunit delta</fullName>
    </alternativeName>
</protein>
<evidence type="ECO:0000313" key="9">
    <source>
        <dbReference type="Proteomes" id="UP000007257"/>
    </source>
</evidence>